<evidence type="ECO:0000256" key="1">
    <source>
        <dbReference type="SAM" id="Phobius"/>
    </source>
</evidence>
<feature type="transmembrane region" description="Helical" evidence="1">
    <location>
        <begin position="44"/>
        <end position="65"/>
    </location>
</feature>
<dbReference type="Proteomes" id="UP000036106">
    <property type="component" value="Chromosome"/>
</dbReference>
<gene>
    <name evidence="2" type="ORF">ABM34_06620</name>
</gene>
<dbReference type="KEGG" id="lgn:ABM34_06620"/>
<keyword evidence="3" id="KW-1185">Reference proteome</keyword>
<dbReference type="EMBL" id="CP012034">
    <property type="protein sequence ID" value="AKP67243.1"/>
    <property type="molecule type" value="Genomic_DNA"/>
</dbReference>
<evidence type="ECO:0000313" key="2">
    <source>
        <dbReference type="EMBL" id="AKP67243.1"/>
    </source>
</evidence>
<keyword evidence="1" id="KW-0812">Transmembrane</keyword>
<dbReference type="PATRIC" id="fig|1007676.4.peg.1316"/>
<evidence type="ECO:0000313" key="3">
    <source>
        <dbReference type="Proteomes" id="UP000036106"/>
    </source>
</evidence>
<accession>A0A0H4QKK3</accession>
<dbReference type="RefSeq" id="WP_048704425.1">
    <property type="nucleotide sequence ID" value="NZ_CP012034.1"/>
</dbReference>
<protein>
    <submittedName>
        <fullName evidence="2">Uncharacterized protein</fullName>
    </submittedName>
</protein>
<dbReference type="AlphaFoldDB" id="A0A0H4QKK3"/>
<name>A0A0H4QKK3_9LACO</name>
<feature type="transmembrane region" description="Helical" evidence="1">
    <location>
        <begin position="7"/>
        <end position="24"/>
    </location>
</feature>
<sequence>MKRSPHRAFGISGLLIILVITAIGKTPFTNWMNSIGVMHPGWVLFFWVILILVLVGIAEGIYLFFTRKNKS</sequence>
<keyword evidence="1" id="KW-0472">Membrane</keyword>
<proteinExistence type="predicted"/>
<organism evidence="2 3">
    <name type="scientific">Companilactobacillus ginsenosidimutans</name>
    <dbReference type="NCBI Taxonomy" id="1007676"/>
    <lineage>
        <taxon>Bacteria</taxon>
        <taxon>Bacillati</taxon>
        <taxon>Bacillota</taxon>
        <taxon>Bacilli</taxon>
        <taxon>Lactobacillales</taxon>
        <taxon>Lactobacillaceae</taxon>
        <taxon>Companilactobacillus</taxon>
    </lineage>
</organism>
<reference evidence="3" key="1">
    <citation type="submission" date="2015-07" db="EMBL/GenBank/DDBJ databases">
        <title>Lactobacillus ginsenosidimutans/EMML 3141/ whole genome sequencing.</title>
        <authorList>
            <person name="Kim M.K."/>
            <person name="Im W.-T."/>
            <person name="Srinivasan S."/>
            <person name="Lee J.-J."/>
        </authorList>
    </citation>
    <scope>NUCLEOTIDE SEQUENCE [LARGE SCALE GENOMIC DNA]</scope>
    <source>
        <strain evidence="3">EMML 3041</strain>
    </source>
</reference>
<keyword evidence="1" id="KW-1133">Transmembrane helix</keyword>
<dbReference type="OrthoDB" id="10000830at2"/>